<dbReference type="Proteomes" id="UP001162131">
    <property type="component" value="Unassembled WGS sequence"/>
</dbReference>
<dbReference type="AlphaFoldDB" id="A0AAU9KEY3"/>
<comment type="caution">
    <text evidence="1">The sequence shown here is derived from an EMBL/GenBank/DDBJ whole genome shotgun (WGS) entry which is preliminary data.</text>
</comment>
<protein>
    <submittedName>
        <fullName evidence="1">Uncharacterized protein</fullName>
    </submittedName>
</protein>
<dbReference type="EMBL" id="CAJZBQ010000063">
    <property type="protein sequence ID" value="CAG9335880.1"/>
    <property type="molecule type" value="Genomic_DNA"/>
</dbReference>
<evidence type="ECO:0000313" key="2">
    <source>
        <dbReference type="Proteomes" id="UP001162131"/>
    </source>
</evidence>
<sequence length="105" mass="12462">MIWIPYCYQLASLFSHNTFWPLHYKCLLNPVKFLDLSENFLSYKYHQSINWDLTYESIFCLGIIQFLTACQSFHQCYNLKALQICLSKTKSLIQALGIKCHSQWL</sequence>
<keyword evidence="2" id="KW-1185">Reference proteome</keyword>
<proteinExistence type="predicted"/>
<evidence type="ECO:0000313" key="1">
    <source>
        <dbReference type="EMBL" id="CAG9335880.1"/>
    </source>
</evidence>
<gene>
    <name evidence="1" type="ORF">BSTOLATCC_MIC65200</name>
</gene>
<name>A0AAU9KEY3_9CILI</name>
<reference evidence="1" key="1">
    <citation type="submission" date="2021-09" db="EMBL/GenBank/DDBJ databases">
        <authorList>
            <consortium name="AG Swart"/>
            <person name="Singh M."/>
            <person name="Singh A."/>
            <person name="Seah K."/>
            <person name="Emmerich C."/>
        </authorList>
    </citation>
    <scope>NUCLEOTIDE SEQUENCE</scope>
    <source>
        <strain evidence="1">ATCC30299</strain>
    </source>
</reference>
<accession>A0AAU9KEY3</accession>
<organism evidence="1 2">
    <name type="scientific">Blepharisma stoltei</name>
    <dbReference type="NCBI Taxonomy" id="1481888"/>
    <lineage>
        <taxon>Eukaryota</taxon>
        <taxon>Sar</taxon>
        <taxon>Alveolata</taxon>
        <taxon>Ciliophora</taxon>
        <taxon>Postciliodesmatophora</taxon>
        <taxon>Heterotrichea</taxon>
        <taxon>Heterotrichida</taxon>
        <taxon>Blepharismidae</taxon>
        <taxon>Blepharisma</taxon>
    </lineage>
</organism>